<evidence type="ECO:0000256" key="1">
    <source>
        <dbReference type="SAM" id="Phobius"/>
    </source>
</evidence>
<comment type="caution">
    <text evidence="3">The sequence shown here is derived from an EMBL/GenBank/DDBJ whole genome shotgun (WGS) entry which is preliminary data.</text>
</comment>
<feature type="transmembrane region" description="Helical" evidence="1">
    <location>
        <begin position="84"/>
        <end position="105"/>
    </location>
</feature>
<organism evidence="3 4">
    <name type="scientific">Portunus trituberculatus</name>
    <name type="common">Swimming crab</name>
    <name type="synonym">Neptunus trituberculatus</name>
    <dbReference type="NCBI Taxonomy" id="210409"/>
    <lineage>
        <taxon>Eukaryota</taxon>
        <taxon>Metazoa</taxon>
        <taxon>Ecdysozoa</taxon>
        <taxon>Arthropoda</taxon>
        <taxon>Crustacea</taxon>
        <taxon>Multicrustacea</taxon>
        <taxon>Malacostraca</taxon>
        <taxon>Eumalacostraca</taxon>
        <taxon>Eucarida</taxon>
        <taxon>Decapoda</taxon>
        <taxon>Pleocyemata</taxon>
        <taxon>Brachyura</taxon>
        <taxon>Eubrachyura</taxon>
        <taxon>Portunoidea</taxon>
        <taxon>Portunidae</taxon>
        <taxon>Portuninae</taxon>
        <taxon>Portunus</taxon>
    </lineage>
</organism>
<sequence>MTVIGRGPLFSCGALRRVVAVMLRCLAQCHGGGAVYAAFDGAVSYGMALPLAGGCGVSRVACGVVAGSLPYCCGVSAHVHETRVILYFIYFIVNICATIFHIIFFR</sequence>
<gene>
    <name evidence="3" type="ORF">E2C01_072483</name>
</gene>
<evidence type="ECO:0000313" key="4">
    <source>
        <dbReference type="Proteomes" id="UP000324222"/>
    </source>
</evidence>
<keyword evidence="4" id="KW-1185">Reference proteome</keyword>
<name>A0A5B7I2Q6_PORTR</name>
<feature type="chain" id="PRO_5023068205" evidence="2">
    <location>
        <begin position="21"/>
        <end position="106"/>
    </location>
</feature>
<proteinExistence type="predicted"/>
<keyword evidence="1" id="KW-1133">Transmembrane helix</keyword>
<accession>A0A5B7I2Q6</accession>
<keyword evidence="1" id="KW-0472">Membrane</keyword>
<feature type="signal peptide" evidence="2">
    <location>
        <begin position="1"/>
        <end position="20"/>
    </location>
</feature>
<keyword evidence="1" id="KW-0812">Transmembrane</keyword>
<keyword evidence="2" id="KW-0732">Signal</keyword>
<evidence type="ECO:0000313" key="3">
    <source>
        <dbReference type="EMBL" id="MPC78012.1"/>
    </source>
</evidence>
<reference evidence="3 4" key="1">
    <citation type="submission" date="2019-05" db="EMBL/GenBank/DDBJ databases">
        <title>Another draft genome of Portunus trituberculatus and its Hox gene families provides insights of decapod evolution.</title>
        <authorList>
            <person name="Jeong J.-H."/>
            <person name="Song I."/>
            <person name="Kim S."/>
            <person name="Choi T."/>
            <person name="Kim D."/>
            <person name="Ryu S."/>
            <person name="Kim W."/>
        </authorList>
    </citation>
    <scope>NUCLEOTIDE SEQUENCE [LARGE SCALE GENOMIC DNA]</scope>
    <source>
        <tissue evidence="3">Muscle</tissue>
    </source>
</reference>
<evidence type="ECO:0000256" key="2">
    <source>
        <dbReference type="SAM" id="SignalP"/>
    </source>
</evidence>
<dbReference type="Proteomes" id="UP000324222">
    <property type="component" value="Unassembled WGS sequence"/>
</dbReference>
<dbReference type="EMBL" id="VSRR010047336">
    <property type="protein sequence ID" value="MPC78012.1"/>
    <property type="molecule type" value="Genomic_DNA"/>
</dbReference>
<dbReference type="AlphaFoldDB" id="A0A5B7I2Q6"/>
<protein>
    <submittedName>
        <fullName evidence="3">Uncharacterized protein</fullName>
    </submittedName>
</protein>